<feature type="non-terminal residue" evidence="1">
    <location>
        <position position="1"/>
    </location>
</feature>
<feature type="non-terminal residue" evidence="1">
    <location>
        <position position="86"/>
    </location>
</feature>
<sequence>KWVNRQGRDQFGRANRTDDSGQRYYYLTNDARTEGNTVSLTVEPISPYKLKYADIRWGLSASMADNKTSSQTYYDQSNMDDNKVIF</sequence>
<evidence type="ECO:0000313" key="1">
    <source>
        <dbReference type="EMBL" id="RNM16234.1"/>
    </source>
</evidence>
<reference evidence="1 2" key="1">
    <citation type="submission" date="2018-11" db="EMBL/GenBank/DDBJ databases">
        <title>Characterization of surface water Dickeya isolates.</title>
        <authorList>
            <person name="Van Gijsegem F."/>
            <person name="Pedron J."/>
        </authorList>
    </citation>
    <scope>NUCLEOTIDE SEQUENCE [LARGE SCALE GENOMIC DNA]</scope>
    <source>
        <strain evidence="1 2">FVG10-MFV-A16</strain>
    </source>
</reference>
<evidence type="ECO:0000313" key="2">
    <source>
        <dbReference type="Proteomes" id="UP000271870"/>
    </source>
</evidence>
<organism evidence="1 2">
    <name type="scientific">Dickeya undicola</name>
    <dbReference type="NCBI Taxonomy" id="1577887"/>
    <lineage>
        <taxon>Bacteria</taxon>
        <taxon>Pseudomonadati</taxon>
        <taxon>Pseudomonadota</taxon>
        <taxon>Gammaproteobacteria</taxon>
        <taxon>Enterobacterales</taxon>
        <taxon>Pectobacteriaceae</taxon>
        <taxon>Dickeya</taxon>
    </lineage>
</organism>
<keyword evidence="1" id="KW-0675">Receptor</keyword>
<gene>
    <name evidence="1" type="ORF">EFS38_20700</name>
</gene>
<comment type="caution">
    <text evidence="1">The sequence shown here is derived from an EMBL/GenBank/DDBJ whole genome shotgun (WGS) entry which is preliminary data.</text>
</comment>
<protein>
    <submittedName>
        <fullName evidence="1">TonB-dependent receptor</fullName>
    </submittedName>
</protein>
<name>A0ABX9WN36_9GAMM</name>
<dbReference type="Proteomes" id="UP000271870">
    <property type="component" value="Unassembled WGS sequence"/>
</dbReference>
<dbReference type="EMBL" id="RJLS01000106">
    <property type="protein sequence ID" value="RNM16234.1"/>
    <property type="molecule type" value="Genomic_DNA"/>
</dbReference>
<accession>A0ABX9WN36</accession>
<keyword evidence="2" id="KW-1185">Reference proteome</keyword>
<proteinExistence type="predicted"/>